<comment type="similarity">
    <text evidence="2">Belongs to the NPC2 family.</text>
</comment>
<dbReference type="PANTHER" id="PTHR11306:SF68">
    <property type="entry name" value="NPC INTRACELLULAR CHOLESTEROL TRANSPORTER 2"/>
    <property type="match status" value="1"/>
</dbReference>
<protein>
    <submittedName>
        <fullName evidence="6">ML domain</fullName>
    </submittedName>
</protein>
<dbReference type="EMBL" id="JASPKY010000217">
    <property type="protein sequence ID" value="KAK9719673.1"/>
    <property type="molecule type" value="Genomic_DNA"/>
</dbReference>
<dbReference type="FunFam" id="2.60.40.770:FF:000001">
    <property type="entry name" value="NPC intracellular cholesterol transporter 2"/>
    <property type="match status" value="1"/>
</dbReference>
<proteinExistence type="inferred from homology"/>
<keyword evidence="7" id="KW-1185">Reference proteome</keyword>
<evidence type="ECO:0000256" key="2">
    <source>
        <dbReference type="ARBA" id="ARBA00006370"/>
    </source>
</evidence>
<dbReference type="GO" id="GO:0032934">
    <property type="term" value="F:sterol binding"/>
    <property type="evidence" value="ECO:0007669"/>
    <property type="project" value="InterPro"/>
</dbReference>
<evidence type="ECO:0000256" key="1">
    <source>
        <dbReference type="ARBA" id="ARBA00004613"/>
    </source>
</evidence>
<gene>
    <name evidence="6" type="ORF">QE152_g22525</name>
</gene>
<comment type="subcellular location">
    <subcellularLocation>
        <location evidence="1">Secreted</location>
    </subcellularLocation>
</comment>
<dbReference type="Proteomes" id="UP001458880">
    <property type="component" value="Unassembled WGS sequence"/>
</dbReference>
<name>A0AAW1KIK0_POPJA</name>
<feature type="domain" description="MD-2-related lipid-recognition" evidence="5">
    <location>
        <begin position="33"/>
        <end position="156"/>
    </location>
</feature>
<comment type="caution">
    <text evidence="6">The sequence shown here is derived from an EMBL/GenBank/DDBJ whole genome shotgun (WGS) entry which is preliminary data.</text>
</comment>
<organism evidence="6 7">
    <name type="scientific">Popillia japonica</name>
    <name type="common">Japanese beetle</name>
    <dbReference type="NCBI Taxonomy" id="7064"/>
    <lineage>
        <taxon>Eukaryota</taxon>
        <taxon>Metazoa</taxon>
        <taxon>Ecdysozoa</taxon>
        <taxon>Arthropoda</taxon>
        <taxon>Hexapoda</taxon>
        <taxon>Insecta</taxon>
        <taxon>Pterygota</taxon>
        <taxon>Neoptera</taxon>
        <taxon>Endopterygota</taxon>
        <taxon>Coleoptera</taxon>
        <taxon>Polyphaga</taxon>
        <taxon>Scarabaeiformia</taxon>
        <taxon>Scarabaeidae</taxon>
        <taxon>Rutelinae</taxon>
        <taxon>Popillia</taxon>
    </lineage>
</organism>
<reference evidence="6 7" key="1">
    <citation type="journal article" date="2024" name="BMC Genomics">
        <title>De novo assembly and annotation of Popillia japonica's genome with initial clues to its potential as an invasive pest.</title>
        <authorList>
            <person name="Cucini C."/>
            <person name="Boschi S."/>
            <person name="Funari R."/>
            <person name="Cardaioli E."/>
            <person name="Iannotti N."/>
            <person name="Marturano G."/>
            <person name="Paoli F."/>
            <person name="Bruttini M."/>
            <person name="Carapelli A."/>
            <person name="Frati F."/>
            <person name="Nardi F."/>
        </authorList>
    </citation>
    <scope>NUCLEOTIDE SEQUENCE [LARGE SCALE GENOMIC DNA]</scope>
    <source>
        <strain evidence="6">DMR45628</strain>
    </source>
</reference>
<accession>A0AAW1KIK0</accession>
<dbReference type="SUPFAM" id="SSF81296">
    <property type="entry name" value="E set domains"/>
    <property type="match status" value="1"/>
</dbReference>
<evidence type="ECO:0000256" key="4">
    <source>
        <dbReference type="SAM" id="SignalP"/>
    </source>
</evidence>
<dbReference type="AlphaFoldDB" id="A0AAW1KIK0"/>
<dbReference type="InterPro" id="IPR014756">
    <property type="entry name" value="Ig_E-set"/>
</dbReference>
<sequence>MKTGFLMLYRFFLFKLNLVLKGLFFTACNATNVRSCDNGTPPPLSTEITDCRIMPCNILRGTTVMLDTIFQNYRYTETTRPRAVAFDLEEPIDLPLPQEDGCEGFTNIRCPLDPGDRVRYHFELDVNALYPMTSFALIFSLLDDGEQEIFCFEVDVQLVE</sequence>
<keyword evidence="3" id="KW-0964">Secreted</keyword>
<dbReference type="GO" id="GO:0015918">
    <property type="term" value="P:sterol transport"/>
    <property type="evidence" value="ECO:0007669"/>
    <property type="project" value="InterPro"/>
</dbReference>
<keyword evidence="4" id="KW-0732">Signal</keyword>
<dbReference type="InterPro" id="IPR003172">
    <property type="entry name" value="ML_dom"/>
</dbReference>
<dbReference type="InterPro" id="IPR039670">
    <property type="entry name" value="NPC2-like"/>
</dbReference>
<evidence type="ECO:0000259" key="5">
    <source>
        <dbReference type="SMART" id="SM00737"/>
    </source>
</evidence>
<dbReference type="Gene3D" id="2.60.40.770">
    <property type="match status" value="1"/>
</dbReference>
<evidence type="ECO:0000256" key="3">
    <source>
        <dbReference type="ARBA" id="ARBA00022525"/>
    </source>
</evidence>
<feature type="chain" id="PRO_5043901021" evidence="4">
    <location>
        <begin position="31"/>
        <end position="160"/>
    </location>
</feature>
<feature type="signal peptide" evidence="4">
    <location>
        <begin position="1"/>
        <end position="30"/>
    </location>
</feature>
<evidence type="ECO:0000313" key="6">
    <source>
        <dbReference type="EMBL" id="KAK9719673.1"/>
    </source>
</evidence>
<evidence type="ECO:0000313" key="7">
    <source>
        <dbReference type="Proteomes" id="UP001458880"/>
    </source>
</evidence>
<dbReference type="Pfam" id="PF02221">
    <property type="entry name" value="E1_DerP2_DerF2"/>
    <property type="match status" value="1"/>
</dbReference>
<dbReference type="GO" id="GO:0005576">
    <property type="term" value="C:extracellular region"/>
    <property type="evidence" value="ECO:0007669"/>
    <property type="project" value="UniProtKB-SubCell"/>
</dbReference>
<dbReference type="SMART" id="SM00737">
    <property type="entry name" value="ML"/>
    <property type="match status" value="1"/>
</dbReference>
<dbReference type="PANTHER" id="PTHR11306">
    <property type="entry name" value="NIEMANN PICK TYPE C2 PROTEIN NPC2-RELATED"/>
    <property type="match status" value="1"/>
</dbReference>